<dbReference type="GO" id="GO:0031956">
    <property type="term" value="F:medium-chain fatty acid-CoA ligase activity"/>
    <property type="evidence" value="ECO:0007669"/>
    <property type="project" value="TreeGrafter"/>
</dbReference>
<dbReference type="EMBL" id="CP017111">
    <property type="protein sequence ID" value="AOO63977.1"/>
    <property type="molecule type" value="Genomic_DNA"/>
</dbReference>
<dbReference type="KEGG" id="shal:SHALO_0180"/>
<dbReference type="Pfam" id="PF13193">
    <property type="entry name" value="AMP-binding_C"/>
    <property type="match status" value="1"/>
</dbReference>
<evidence type="ECO:0000256" key="2">
    <source>
        <dbReference type="ARBA" id="ARBA00022598"/>
    </source>
</evidence>
<feature type="domain" description="AMP-dependent synthetase/ligase" evidence="4">
    <location>
        <begin position="15"/>
        <end position="378"/>
    </location>
</feature>
<dbReference type="InterPro" id="IPR045851">
    <property type="entry name" value="AMP-bd_C_sf"/>
</dbReference>
<evidence type="ECO:0000313" key="7">
    <source>
        <dbReference type="Proteomes" id="UP000094609"/>
    </source>
</evidence>
<dbReference type="CDD" id="cd05936">
    <property type="entry name" value="FC-FACS_FadD_like"/>
    <property type="match status" value="1"/>
</dbReference>
<dbReference type="STRING" id="1193502.SHALO_0180"/>
<keyword evidence="2 6" id="KW-0436">Ligase</keyword>
<evidence type="ECO:0000259" key="4">
    <source>
        <dbReference type="Pfam" id="PF00501"/>
    </source>
</evidence>
<keyword evidence="7" id="KW-1185">Reference proteome</keyword>
<dbReference type="PROSITE" id="PS00455">
    <property type="entry name" value="AMP_BINDING"/>
    <property type="match status" value="1"/>
</dbReference>
<keyword evidence="3" id="KW-1133">Transmembrane helix</keyword>
<proteinExistence type="inferred from homology"/>
<dbReference type="Gene3D" id="3.30.300.30">
    <property type="match status" value="1"/>
</dbReference>
<evidence type="ECO:0000256" key="3">
    <source>
        <dbReference type="SAM" id="Phobius"/>
    </source>
</evidence>
<dbReference type="GO" id="GO:0006631">
    <property type="term" value="P:fatty acid metabolic process"/>
    <property type="evidence" value="ECO:0007669"/>
    <property type="project" value="TreeGrafter"/>
</dbReference>
<dbReference type="InterPro" id="IPR020845">
    <property type="entry name" value="AMP-binding_CS"/>
</dbReference>
<dbReference type="Proteomes" id="UP000094609">
    <property type="component" value="Chromosome"/>
</dbReference>
<dbReference type="PANTHER" id="PTHR43201:SF5">
    <property type="entry name" value="MEDIUM-CHAIN ACYL-COA LIGASE ACSF2, MITOCHONDRIAL"/>
    <property type="match status" value="1"/>
</dbReference>
<dbReference type="NCBIfam" id="NF004837">
    <property type="entry name" value="PRK06187.1"/>
    <property type="match status" value="1"/>
</dbReference>
<dbReference type="Pfam" id="PF00501">
    <property type="entry name" value="AMP-binding"/>
    <property type="match status" value="1"/>
</dbReference>
<keyword evidence="3" id="KW-0472">Membrane</keyword>
<feature type="domain" description="AMP-binding enzyme C-terminal" evidence="5">
    <location>
        <begin position="428"/>
        <end position="504"/>
    </location>
</feature>
<dbReference type="PRINTS" id="PR00154">
    <property type="entry name" value="AMPBINDING"/>
</dbReference>
<dbReference type="GO" id="GO:0008756">
    <property type="term" value="F:o-succinylbenzoate-CoA ligase activity"/>
    <property type="evidence" value="ECO:0007669"/>
    <property type="project" value="UniProtKB-EC"/>
</dbReference>
<dbReference type="InterPro" id="IPR000873">
    <property type="entry name" value="AMP-dep_synth/lig_dom"/>
</dbReference>
<reference evidence="7" key="1">
    <citation type="submission" date="2016-08" db="EMBL/GenBank/DDBJ databases">
        <title>Complete genome sequence of the organohalide-respiring Epsilonproteobacterium Sulfurospirillum halorespirans.</title>
        <authorList>
            <person name="Goris T."/>
            <person name="Zimmermann J."/>
            <person name="Schenz B."/>
            <person name="Lemos M."/>
            <person name="Hackermueller J."/>
            <person name="Diekert G."/>
        </authorList>
    </citation>
    <scope>NUCLEOTIDE SEQUENCE [LARGE SCALE GENOMIC DNA]</scope>
    <source>
        <strain>DSM 13726</strain>
        <strain evidence="7">PCE-M2</strain>
    </source>
</reference>
<organism evidence="6 7">
    <name type="scientific">Sulfurospirillum halorespirans DSM 13726</name>
    <dbReference type="NCBI Taxonomy" id="1193502"/>
    <lineage>
        <taxon>Bacteria</taxon>
        <taxon>Pseudomonadati</taxon>
        <taxon>Campylobacterota</taxon>
        <taxon>Epsilonproteobacteria</taxon>
        <taxon>Campylobacterales</taxon>
        <taxon>Sulfurospirillaceae</taxon>
        <taxon>Sulfurospirillum</taxon>
    </lineage>
</organism>
<dbReference type="Gene3D" id="3.40.50.12780">
    <property type="entry name" value="N-terminal domain of ligase-like"/>
    <property type="match status" value="1"/>
</dbReference>
<evidence type="ECO:0000313" key="6">
    <source>
        <dbReference type="EMBL" id="AOO63977.1"/>
    </source>
</evidence>
<name>A0A1D7TG63_9BACT</name>
<comment type="similarity">
    <text evidence="1">Belongs to the ATP-dependent AMP-binding enzyme family.</text>
</comment>
<feature type="transmembrane region" description="Helical" evidence="3">
    <location>
        <begin position="211"/>
        <end position="232"/>
    </location>
</feature>
<evidence type="ECO:0000256" key="1">
    <source>
        <dbReference type="ARBA" id="ARBA00006432"/>
    </source>
</evidence>
<dbReference type="InterPro" id="IPR025110">
    <property type="entry name" value="AMP-bd_C"/>
</dbReference>
<dbReference type="InterPro" id="IPR020459">
    <property type="entry name" value="AMP-binding"/>
</dbReference>
<dbReference type="SUPFAM" id="SSF56801">
    <property type="entry name" value="Acetyl-CoA synthetase-like"/>
    <property type="match status" value="1"/>
</dbReference>
<protein>
    <submittedName>
        <fullName evidence="6">Long-chain-fatty-acid--CoA ligase</fullName>
        <ecNumber evidence="6">6.2.1.26</ecNumber>
    </submittedName>
</protein>
<accession>A0A1D7TG63</accession>
<sequence length="523" mass="59305">MMLTYPYQNFYEIMEANAKNDPKKTAIFMDDHKVSYVKLKHHIDTFARFLEFSSIKSGDRVAMIVGNSVEFIVSLFAITKIGAIAVPLNTFLKKEEFEYILNDCSAKMLVCSASFANETKNLLDTTKIEKIIWCDDYPHLDERNYSFSEIDASADRHGYVTKKPKLDDLACIVYTSGTTGKPKGAMLSYRNIFSNAISGADSFHITCKDRFIVFLPMFHSFTLSIMVLLPLFTCSSIVIVRSVFPFANVLKQTLLKRVTIFLGVPTLYNALLKAKIPWYFMWFNQVRIFISGSAPLSEQSLNDFNAKFKKATLLEGYGLSECSPAVCVNRLDHQKPLSVGLPLPSYEVKIVNEERVEVKTGEVGEIMVKGDCVMQGYLNHADATDETIINGWLLTGDLGKKDSDGFIYIVDRKKDLIISKGINIYPREIEEIIYKYEGIDAVAVIGIRDEQTKDEEVLAFIQLKEGVEIQESELRAYLKQHVANFKLPKHIYFVEELPKNATGKVLKRVLKENVKNGGILRKR</sequence>
<dbReference type="PANTHER" id="PTHR43201">
    <property type="entry name" value="ACYL-COA SYNTHETASE"/>
    <property type="match status" value="1"/>
</dbReference>
<gene>
    <name evidence="6" type="ORF">SHALO_0180</name>
</gene>
<evidence type="ECO:0000259" key="5">
    <source>
        <dbReference type="Pfam" id="PF13193"/>
    </source>
</evidence>
<dbReference type="FunFam" id="3.30.300.30:FF:000008">
    <property type="entry name" value="2,3-dihydroxybenzoate-AMP ligase"/>
    <property type="match status" value="1"/>
</dbReference>
<dbReference type="EC" id="6.2.1.26" evidence="6"/>
<keyword evidence="3" id="KW-0812">Transmembrane</keyword>
<dbReference type="AlphaFoldDB" id="A0A1D7TG63"/>
<dbReference type="PATRIC" id="fig|1193502.14.peg.184"/>
<dbReference type="InterPro" id="IPR042099">
    <property type="entry name" value="ANL_N_sf"/>
</dbReference>